<dbReference type="EMBL" id="BAAAKJ010000171">
    <property type="protein sequence ID" value="GAA1396182.1"/>
    <property type="molecule type" value="Genomic_DNA"/>
</dbReference>
<keyword evidence="2" id="KW-1185">Reference proteome</keyword>
<comment type="caution">
    <text evidence="1">The sequence shown here is derived from an EMBL/GenBank/DDBJ whole genome shotgun (WGS) entry which is preliminary data.</text>
</comment>
<organism evidence="1 2">
    <name type="scientific">Kitasatospora putterlickiae</name>
    <dbReference type="NCBI Taxonomy" id="221725"/>
    <lineage>
        <taxon>Bacteria</taxon>
        <taxon>Bacillati</taxon>
        <taxon>Actinomycetota</taxon>
        <taxon>Actinomycetes</taxon>
        <taxon>Kitasatosporales</taxon>
        <taxon>Streptomycetaceae</taxon>
        <taxon>Kitasatospora</taxon>
    </lineage>
</organism>
<name>A0ABP4IQH8_9ACTN</name>
<reference evidence="2" key="1">
    <citation type="journal article" date="2019" name="Int. J. Syst. Evol. Microbiol.">
        <title>The Global Catalogue of Microorganisms (GCM) 10K type strain sequencing project: providing services to taxonomists for standard genome sequencing and annotation.</title>
        <authorList>
            <consortium name="The Broad Institute Genomics Platform"/>
            <consortium name="The Broad Institute Genome Sequencing Center for Infectious Disease"/>
            <person name="Wu L."/>
            <person name="Ma J."/>
        </authorList>
    </citation>
    <scope>NUCLEOTIDE SEQUENCE [LARGE SCALE GENOMIC DNA]</scope>
    <source>
        <strain evidence="2">JCM 12393</strain>
    </source>
</reference>
<accession>A0ABP4IQH8</accession>
<sequence>MARYLTVTAAVTIDTARLRTYLRSPVRPASARPESDWTGLCAPWRDAAVRRRYRTELPAALAECDRWLDGDHAALLHGLDEDGELTLRHDEATGSLTIDFDTRVDFELPGMIWALTALRGLSDAMADDDTGLVELTTDWTDETVLLRLTPHHSALLHPAHDPATLTRARDAAFDTRCLASGADEDEPTGEVLARLAGPTAGR</sequence>
<dbReference type="RefSeq" id="WP_344335410.1">
    <property type="nucleotide sequence ID" value="NZ_BAAAKJ010000171.1"/>
</dbReference>
<protein>
    <submittedName>
        <fullName evidence="1">Uncharacterized protein</fullName>
    </submittedName>
</protein>
<proteinExistence type="predicted"/>
<evidence type="ECO:0000313" key="1">
    <source>
        <dbReference type="EMBL" id="GAA1396182.1"/>
    </source>
</evidence>
<gene>
    <name evidence="1" type="ORF">GCM10009639_32060</name>
</gene>
<evidence type="ECO:0000313" key="2">
    <source>
        <dbReference type="Proteomes" id="UP001499863"/>
    </source>
</evidence>
<dbReference type="Proteomes" id="UP001499863">
    <property type="component" value="Unassembled WGS sequence"/>
</dbReference>